<dbReference type="EMBL" id="CP050951">
    <property type="protein sequence ID" value="QJQ11741.1"/>
    <property type="molecule type" value="Genomic_DNA"/>
</dbReference>
<evidence type="ECO:0000313" key="1">
    <source>
        <dbReference type="EMBL" id="QJQ11741.1"/>
    </source>
</evidence>
<evidence type="ECO:0000313" key="2">
    <source>
        <dbReference type="Proteomes" id="UP000076857"/>
    </source>
</evidence>
<reference evidence="1 2" key="1">
    <citation type="submission" date="2016-04" db="EMBL/GenBank/DDBJ databases">
        <authorList>
            <person name="Qiu J."/>
        </authorList>
    </citation>
    <scope>NUCLEOTIDE SEQUENCE [LARGE SCALE GENOMIC DNA]</scope>
    <source>
        <strain evidence="1 2">JQ581</strain>
    </source>
</reference>
<organism evidence="1 2">
    <name type="scientific">Pseudomonas putida</name>
    <name type="common">Arthrobacter siderocapsulatus</name>
    <dbReference type="NCBI Taxonomy" id="303"/>
    <lineage>
        <taxon>Bacteria</taxon>
        <taxon>Pseudomonadati</taxon>
        <taxon>Pseudomonadota</taxon>
        <taxon>Gammaproteobacteria</taxon>
        <taxon>Pseudomonadales</taxon>
        <taxon>Pseudomonadaceae</taxon>
        <taxon>Pseudomonas</taxon>
    </lineage>
</organism>
<name>A0AAP9SQF1_PSEPU</name>
<dbReference type="RefSeq" id="WP_081238004.1">
    <property type="nucleotide sequence ID" value="NZ_CP050951.1"/>
</dbReference>
<dbReference type="AlphaFoldDB" id="A0AAP9SQF1"/>
<accession>A0AAP9SQF1</accession>
<dbReference type="SUPFAM" id="SSF56399">
    <property type="entry name" value="ADP-ribosylation"/>
    <property type="match status" value="1"/>
</dbReference>
<dbReference type="InterPro" id="IPR022385">
    <property type="entry name" value="Rhs_assc_core"/>
</dbReference>
<proteinExistence type="predicted"/>
<gene>
    <name evidence="1" type="ORF">A3L25_020810</name>
</gene>
<dbReference type="Gene3D" id="2.180.10.10">
    <property type="entry name" value="RHS repeat-associated core"/>
    <property type="match status" value="1"/>
</dbReference>
<sequence>MQTTANTTATSHINYNAYGYTKMLIQGRYTSGFNGAYFDIHTHGYHLGQGYRMYSPALPRFTSPDFLSPFGRGGINAYAYCNGDPVNRIDPHGTSAILFIAGILQRGLKQAMKPASKGAYKAANTDFHRDRNIQVNAVSRLMNDYSRDPTGVTARVKHLPPNVLAKGTGHLKLNDPGRIWASHMTDVGYIEQHENIMMQRNISYDDDGRQTSLTRLFLERFARSSSNPKNHPEDLKRSLDYYYETRKRVEEYQNVMLAARH</sequence>
<protein>
    <submittedName>
        <fullName evidence="1">RHS repeat-associated core domain-containing protein</fullName>
    </submittedName>
</protein>
<reference evidence="1 2" key="2">
    <citation type="submission" date="2020-04" db="EMBL/GenBank/DDBJ databases">
        <title>Complete genome sequence of Pseudomonas putida strain JQ581.</title>
        <authorList>
            <person name="Mu Y."/>
        </authorList>
    </citation>
    <scope>NUCLEOTIDE SEQUENCE [LARGE SCALE GENOMIC DNA]</scope>
    <source>
        <strain evidence="1 2">JQ581</strain>
    </source>
</reference>
<dbReference type="NCBIfam" id="TIGR03696">
    <property type="entry name" value="Rhs_assc_core"/>
    <property type="match status" value="1"/>
</dbReference>
<dbReference type="Proteomes" id="UP000076857">
    <property type="component" value="Chromosome"/>
</dbReference>